<dbReference type="GO" id="GO:0004601">
    <property type="term" value="F:peroxidase activity"/>
    <property type="evidence" value="ECO:0007669"/>
    <property type="project" value="TreeGrafter"/>
</dbReference>
<evidence type="ECO:0000256" key="1">
    <source>
        <dbReference type="ARBA" id="ARBA00022723"/>
    </source>
</evidence>
<sequence length="272" mass="29398">ITGAIELMVVDIQCIMQALAPLADQFHTKLITTSPHAYIEGADRVDFDEHRALEIAREIVRMGIDNFPNRKETHIPKEVSRLVAGFSHEYINYALGGFYRGSFRPLNDAVIQGRLRGVAGVVGCNNARTCHDYSHEYIVRELIKNDVLVAMTGCGAIAAAKYGLLSPEAAKYAGPGLREICETVGIPPVLHVGSCVDNARILTVLSQMATEGGLGEDIADLPGVGFAPEWMSEKAISIASYFVGSGVYTIMGSDSPLANSPVVDRFISEGWE</sequence>
<dbReference type="InterPro" id="IPR016099">
    <property type="entry name" value="Prismane-like_a/b-sand"/>
</dbReference>
<dbReference type="SUPFAM" id="SSF56821">
    <property type="entry name" value="Prismane protein-like"/>
    <property type="match status" value="1"/>
</dbReference>
<feature type="non-terminal residue" evidence="4">
    <location>
        <position position="272"/>
    </location>
</feature>
<dbReference type="InterPro" id="IPR004137">
    <property type="entry name" value="HCP/CODH"/>
</dbReference>
<protein>
    <recommendedName>
        <fullName evidence="5">Carbon monoxide dehydrogenase</fullName>
    </recommendedName>
</protein>
<dbReference type="GO" id="GO:0046872">
    <property type="term" value="F:metal ion binding"/>
    <property type="evidence" value="ECO:0007669"/>
    <property type="project" value="UniProtKB-KW"/>
</dbReference>
<accession>X0T6E0</accession>
<keyword evidence="1" id="KW-0479">Metal-binding</keyword>
<dbReference type="Gene3D" id="3.40.50.2030">
    <property type="match status" value="2"/>
</dbReference>
<dbReference type="GO" id="GO:0042542">
    <property type="term" value="P:response to hydrogen peroxide"/>
    <property type="evidence" value="ECO:0007669"/>
    <property type="project" value="TreeGrafter"/>
</dbReference>
<keyword evidence="2" id="KW-0408">Iron</keyword>
<evidence type="ECO:0000256" key="2">
    <source>
        <dbReference type="ARBA" id="ARBA00023004"/>
    </source>
</evidence>
<reference evidence="4" key="1">
    <citation type="journal article" date="2014" name="Front. Microbiol.">
        <title>High frequency of phylogenetically diverse reductive dehalogenase-homologous genes in deep subseafloor sedimentary metagenomes.</title>
        <authorList>
            <person name="Kawai M."/>
            <person name="Futagami T."/>
            <person name="Toyoda A."/>
            <person name="Takaki Y."/>
            <person name="Nishi S."/>
            <person name="Hori S."/>
            <person name="Arai W."/>
            <person name="Tsubouchi T."/>
            <person name="Morono Y."/>
            <person name="Uchiyama I."/>
            <person name="Ito T."/>
            <person name="Fujiyama A."/>
            <person name="Inagaki F."/>
            <person name="Takami H."/>
        </authorList>
    </citation>
    <scope>NUCLEOTIDE SEQUENCE</scope>
    <source>
        <strain evidence="4">Expedition CK06-06</strain>
    </source>
</reference>
<dbReference type="GO" id="GO:0051536">
    <property type="term" value="F:iron-sulfur cluster binding"/>
    <property type="evidence" value="ECO:0007669"/>
    <property type="project" value="UniProtKB-KW"/>
</dbReference>
<evidence type="ECO:0000313" key="4">
    <source>
        <dbReference type="EMBL" id="GAF88774.1"/>
    </source>
</evidence>
<gene>
    <name evidence="4" type="ORF">S01H1_20654</name>
</gene>
<evidence type="ECO:0000256" key="3">
    <source>
        <dbReference type="ARBA" id="ARBA00023014"/>
    </source>
</evidence>
<keyword evidence="3" id="KW-0411">Iron-sulfur</keyword>
<dbReference type="InterPro" id="IPR011254">
    <property type="entry name" value="Prismane-like_sf"/>
</dbReference>
<dbReference type="AlphaFoldDB" id="X0T6E0"/>
<name>X0T6E0_9ZZZZ</name>
<dbReference type="PANTHER" id="PTHR30109">
    <property type="entry name" value="HYDROXYLAMINE REDUCTASE"/>
    <property type="match status" value="1"/>
</dbReference>
<dbReference type="PANTHER" id="PTHR30109:SF4">
    <property type="entry name" value="CARBON MONOXIDE DEHYDROGENASE"/>
    <property type="match status" value="1"/>
</dbReference>
<dbReference type="GO" id="GO:0050418">
    <property type="term" value="F:hydroxylamine reductase activity"/>
    <property type="evidence" value="ECO:0007669"/>
    <property type="project" value="TreeGrafter"/>
</dbReference>
<organism evidence="4">
    <name type="scientific">marine sediment metagenome</name>
    <dbReference type="NCBI Taxonomy" id="412755"/>
    <lineage>
        <taxon>unclassified sequences</taxon>
        <taxon>metagenomes</taxon>
        <taxon>ecological metagenomes</taxon>
    </lineage>
</organism>
<evidence type="ECO:0008006" key="5">
    <source>
        <dbReference type="Google" id="ProtNLM"/>
    </source>
</evidence>
<comment type="caution">
    <text evidence="4">The sequence shown here is derived from an EMBL/GenBank/DDBJ whole genome shotgun (WGS) entry which is preliminary data.</text>
</comment>
<proteinExistence type="predicted"/>
<feature type="non-terminal residue" evidence="4">
    <location>
        <position position="1"/>
    </location>
</feature>
<dbReference type="Pfam" id="PF03063">
    <property type="entry name" value="Prismane"/>
    <property type="match status" value="1"/>
</dbReference>
<dbReference type="EMBL" id="BARS01011335">
    <property type="protein sequence ID" value="GAF88774.1"/>
    <property type="molecule type" value="Genomic_DNA"/>
</dbReference>